<reference evidence="1" key="1">
    <citation type="journal article" date="2021" name="Microb. Physiol.">
        <title>Proteogenomic Insights into the Physiology of Marine, Sulfate-Reducing, Filamentous Desulfonema limicola and Desulfonema magnum.</title>
        <authorList>
            <person name="Schnaars V."/>
            <person name="Wohlbrand L."/>
            <person name="Scheve S."/>
            <person name="Hinrichs C."/>
            <person name="Reinhardt R."/>
            <person name="Rabus R."/>
        </authorList>
    </citation>
    <scope>NUCLEOTIDE SEQUENCE</scope>
    <source>
        <strain evidence="1">4be13</strain>
    </source>
</reference>
<proteinExistence type="predicted"/>
<dbReference type="AlphaFoldDB" id="A0A975BMQ7"/>
<dbReference type="Proteomes" id="UP000663722">
    <property type="component" value="Chromosome"/>
</dbReference>
<name>A0A975BMQ7_9BACT</name>
<organism evidence="1 2">
    <name type="scientific">Desulfonema magnum</name>
    <dbReference type="NCBI Taxonomy" id="45655"/>
    <lineage>
        <taxon>Bacteria</taxon>
        <taxon>Pseudomonadati</taxon>
        <taxon>Thermodesulfobacteriota</taxon>
        <taxon>Desulfobacteria</taxon>
        <taxon>Desulfobacterales</taxon>
        <taxon>Desulfococcaceae</taxon>
        <taxon>Desulfonema</taxon>
    </lineage>
</organism>
<evidence type="ECO:0000313" key="2">
    <source>
        <dbReference type="Proteomes" id="UP000663722"/>
    </source>
</evidence>
<dbReference type="EMBL" id="CP061800">
    <property type="protein sequence ID" value="QTA87745.1"/>
    <property type="molecule type" value="Genomic_DNA"/>
</dbReference>
<dbReference type="KEGG" id="dmm:dnm_037820"/>
<sequence length="83" mass="9592">MNIKKIFFLSSGFFSAFFYEISTYSKICLSFTLPRFHFSLFSRPPFQLFKTKLPNPIQYQHSVEKSLLKACASKADPGKTDLL</sequence>
<protein>
    <submittedName>
        <fullName evidence="1">Uncharacterized protein</fullName>
    </submittedName>
</protein>
<accession>A0A975BMQ7</accession>
<gene>
    <name evidence="1" type="ORF">dnm_037820</name>
</gene>
<evidence type="ECO:0000313" key="1">
    <source>
        <dbReference type="EMBL" id="QTA87745.1"/>
    </source>
</evidence>
<keyword evidence="2" id="KW-1185">Reference proteome</keyword>